<keyword evidence="3" id="KW-1185">Reference proteome</keyword>
<evidence type="ECO:0000259" key="1">
    <source>
        <dbReference type="Pfam" id="PF00144"/>
    </source>
</evidence>
<dbReference type="InterPro" id="IPR001466">
    <property type="entry name" value="Beta-lactam-related"/>
</dbReference>
<evidence type="ECO:0000313" key="2">
    <source>
        <dbReference type="EMBL" id="SHN39436.1"/>
    </source>
</evidence>
<dbReference type="STRING" id="134849.SAMN05443668_106280"/>
<proteinExistence type="predicted"/>
<dbReference type="EMBL" id="FRCS01000006">
    <property type="protein sequence ID" value="SHN39436.1"/>
    <property type="molecule type" value="Genomic_DNA"/>
</dbReference>
<dbReference type="Gene3D" id="3.40.710.10">
    <property type="entry name" value="DD-peptidase/beta-lactamase superfamily"/>
    <property type="match status" value="1"/>
</dbReference>
<dbReference type="InterPro" id="IPR050789">
    <property type="entry name" value="Diverse_Enzym_Activities"/>
</dbReference>
<name>A0A1M7R3D0_9ACTN</name>
<dbReference type="SUPFAM" id="SSF56601">
    <property type="entry name" value="beta-lactamase/transpeptidase-like"/>
    <property type="match status" value="1"/>
</dbReference>
<dbReference type="Pfam" id="PF00144">
    <property type="entry name" value="Beta-lactamase"/>
    <property type="match status" value="1"/>
</dbReference>
<dbReference type="AlphaFoldDB" id="A0A1M7R3D0"/>
<protein>
    <submittedName>
        <fullName evidence="2">CubicO group peptidase, beta-lactamase class C family</fullName>
    </submittedName>
</protein>
<evidence type="ECO:0000313" key="3">
    <source>
        <dbReference type="Proteomes" id="UP000184440"/>
    </source>
</evidence>
<sequence>MADKVKSIPNRSDTIFALASASKPFTALAILQLAQQGKIDFYETLGRYLSGFPAEIANTVTIHHLLTHTSGMGDLLKNQEFLDEAGTWSSAAEVMNETIKIIRKEPLLFSPGTKNSYSNNGYDVLGAVVEQVAGQSFYDYVREHIFAVAGMTRTDYYTRTQWLADERIAHPYMVDPAGRRVDALRAGEGAARMFIGTGGGNGFSTAGDLVRFARALQGGELLSPTYTELFMSPKFPNRPRGAVDPTVRSFTAYGAPAPVWNGHLLFGHGGGAAGESTNWTVYRDLDWVGIILCNYDQIDIETVINKERNLIAG</sequence>
<organism evidence="2 3">
    <name type="scientific">Cryptosporangium aurantiacum</name>
    <dbReference type="NCBI Taxonomy" id="134849"/>
    <lineage>
        <taxon>Bacteria</taxon>
        <taxon>Bacillati</taxon>
        <taxon>Actinomycetota</taxon>
        <taxon>Actinomycetes</taxon>
        <taxon>Cryptosporangiales</taxon>
        <taxon>Cryptosporangiaceae</taxon>
        <taxon>Cryptosporangium</taxon>
    </lineage>
</organism>
<dbReference type="Proteomes" id="UP000184440">
    <property type="component" value="Unassembled WGS sequence"/>
</dbReference>
<dbReference type="InterPro" id="IPR012338">
    <property type="entry name" value="Beta-lactam/transpept-like"/>
</dbReference>
<gene>
    <name evidence="2" type="ORF">SAMN05443668_106280</name>
</gene>
<dbReference type="PANTHER" id="PTHR43283">
    <property type="entry name" value="BETA-LACTAMASE-RELATED"/>
    <property type="match status" value="1"/>
</dbReference>
<dbReference type="PANTHER" id="PTHR43283:SF3">
    <property type="entry name" value="BETA-LACTAMASE FAMILY PROTEIN (AFU_ORTHOLOGUE AFUA_5G07500)"/>
    <property type="match status" value="1"/>
</dbReference>
<feature type="domain" description="Beta-lactamase-related" evidence="1">
    <location>
        <begin position="2"/>
        <end position="297"/>
    </location>
</feature>
<accession>A0A1M7R3D0</accession>
<reference evidence="2 3" key="1">
    <citation type="submission" date="2016-11" db="EMBL/GenBank/DDBJ databases">
        <authorList>
            <person name="Jaros S."/>
            <person name="Januszkiewicz K."/>
            <person name="Wedrychowicz H."/>
        </authorList>
    </citation>
    <scope>NUCLEOTIDE SEQUENCE [LARGE SCALE GENOMIC DNA]</scope>
    <source>
        <strain evidence="2 3">DSM 46144</strain>
    </source>
</reference>